<dbReference type="Proteomes" id="UP000244223">
    <property type="component" value="Unassembled WGS sequence"/>
</dbReference>
<evidence type="ECO:0000256" key="6">
    <source>
        <dbReference type="SAM" id="Phobius"/>
    </source>
</evidence>
<keyword evidence="8" id="KW-1185">Reference proteome</keyword>
<dbReference type="InterPro" id="IPR006260">
    <property type="entry name" value="TonB/TolA_C"/>
</dbReference>
<dbReference type="NCBIfam" id="TIGR01352">
    <property type="entry name" value="tonB_Cterm"/>
    <property type="match status" value="1"/>
</dbReference>
<name>A0A2T5IU40_9GAMM</name>
<evidence type="ECO:0000313" key="8">
    <source>
        <dbReference type="Proteomes" id="UP000244223"/>
    </source>
</evidence>
<dbReference type="GO" id="GO:0016020">
    <property type="term" value="C:membrane"/>
    <property type="evidence" value="ECO:0007669"/>
    <property type="project" value="UniProtKB-SubCell"/>
</dbReference>
<dbReference type="SUPFAM" id="SSF74653">
    <property type="entry name" value="TolA/TonB C-terminal domain"/>
    <property type="match status" value="1"/>
</dbReference>
<keyword evidence="3 6" id="KW-1133">Transmembrane helix</keyword>
<sequence length="237" mass="24992">MNSVFVNGGLAATPATFWQKHLSKILIAGLLLLIVGAIYYLVANKQPSKKVMPAQVVQLKIIVPPPPPPPPPPPKEEPVKVKEQVQQPTPEPVQAAPMPKSEAPPTPQLAADSEGAGDLSGKAGGTPYTGDGAIGGTGGGNGTGVKGSYRGALVNEFNEKLKAERARLRSSVPIKPISVRVNLAADGTIEKLDLLEGTGRNEMDRIVMDILRQIKKTASPPPDGQAKTYSLRISFDD</sequence>
<feature type="region of interest" description="Disordered" evidence="5">
    <location>
        <begin position="65"/>
        <end position="141"/>
    </location>
</feature>
<feature type="compositionally biased region" description="Low complexity" evidence="5">
    <location>
        <begin position="84"/>
        <end position="97"/>
    </location>
</feature>
<evidence type="ECO:0000256" key="2">
    <source>
        <dbReference type="ARBA" id="ARBA00022692"/>
    </source>
</evidence>
<protein>
    <submittedName>
        <fullName evidence="7">Outer membrane transport energization protein TonB</fullName>
    </submittedName>
</protein>
<feature type="region of interest" description="Disordered" evidence="5">
    <location>
        <begin position="216"/>
        <end position="237"/>
    </location>
</feature>
<feature type="transmembrane region" description="Helical" evidence="6">
    <location>
        <begin position="25"/>
        <end position="42"/>
    </location>
</feature>
<evidence type="ECO:0000256" key="5">
    <source>
        <dbReference type="SAM" id="MobiDB-lite"/>
    </source>
</evidence>
<dbReference type="RefSeq" id="WP_107866798.1">
    <property type="nucleotide sequence ID" value="NZ_QAON01000019.1"/>
</dbReference>
<feature type="compositionally biased region" description="Gly residues" evidence="5">
    <location>
        <begin position="132"/>
        <end position="141"/>
    </location>
</feature>
<evidence type="ECO:0000256" key="3">
    <source>
        <dbReference type="ARBA" id="ARBA00022989"/>
    </source>
</evidence>
<comment type="subcellular location">
    <subcellularLocation>
        <location evidence="1">Membrane</location>
        <topology evidence="1">Single-pass membrane protein</topology>
    </subcellularLocation>
</comment>
<keyword evidence="2 6" id="KW-0812">Transmembrane</keyword>
<organism evidence="7 8">
    <name type="scientific">Agitococcus lubricus</name>
    <dbReference type="NCBI Taxonomy" id="1077255"/>
    <lineage>
        <taxon>Bacteria</taxon>
        <taxon>Pseudomonadati</taxon>
        <taxon>Pseudomonadota</taxon>
        <taxon>Gammaproteobacteria</taxon>
        <taxon>Moraxellales</taxon>
        <taxon>Moraxellaceae</taxon>
        <taxon>Agitococcus</taxon>
    </lineage>
</organism>
<accession>A0A2T5IU40</accession>
<proteinExistence type="predicted"/>
<evidence type="ECO:0000256" key="1">
    <source>
        <dbReference type="ARBA" id="ARBA00004167"/>
    </source>
</evidence>
<dbReference type="AlphaFoldDB" id="A0A2T5IU40"/>
<reference evidence="7 8" key="1">
    <citation type="submission" date="2018-04" db="EMBL/GenBank/DDBJ databases">
        <title>Genomic Encyclopedia of Archaeal and Bacterial Type Strains, Phase II (KMG-II): from individual species to whole genera.</title>
        <authorList>
            <person name="Goeker M."/>
        </authorList>
    </citation>
    <scope>NUCLEOTIDE SEQUENCE [LARGE SCALE GENOMIC DNA]</scope>
    <source>
        <strain evidence="7 8">DSM 5822</strain>
    </source>
</reference>
<dbReference type="EMBL" id="QAON01000019">
    <property type="protein sequence ID" value="PTQ87384.1"/>
    <property type="molecule type" value="Genomic_DNA"/>
</dbReference>
<feature type="compositionally biased region" description="Basic and acidic residues" evidence="5">
    <location>
        <begin position="74"/>
        <end position="83"/>
    </location>
</feature>
<evidence type="ECO:0000256" key="4">
    <source>
        <dbReference type="ARBA" id="ARBA00023136"/>
    </source>
</evidence>
<gene>
    <name evidence="7" type="ORF">C8N29_11931</name>
</gene>
<dbReference type="OrthoDB" id="9958714at2"/>
<evidence type="ECO:0000313" key="7">
    <source>
        <dbReference type="EMBL" id="PTQ87384.1"/>
    </source>
</evidence>
<keyword evidence="4 6" id="KW-0472">Membrane</keyword>
<comment type="caution">
    <text evidence="7">The sequence shown here is derived from an EMBL/GenBank/DDBJ whole genome shotgun (WGS) entry which is preliminary data.</text>
</comment>